<organism evidence="1">
    <name type="scientific">marine metagenome</name>
    <dbReference type="NCBI Taxonomy" id="408172"/>
    <lineage>
        <taxon>unclassified sequences</taxon>
        <taxon>metagenomes</taxon>
        <taxon>ecological metagenomes</taxon>
    </lineage>
</organism>
<accession>A0A382WMF4</accession>
<dbReference type="EMBL" id="UINC01161122">
    <property type="protein sequence ID" value="SVD60126.1"/>
    <property type="molecule type" value="Genomic_DNA"/>
</dbReference>
<name>A0A382WMF4_9ZZZZ</name>
<evidence type="ECO:0000313" key="1">
    <source>
        <dbReference type="EMBL" id="SVD60126.1"/>
    </source>
</evidence>
<protein>
    <submittedName>
        <fullName evidence="1">Uncharacterized protein</fullName>
    </submittedName>
</protein>
<reference evidence="1" key="1">
    <citation type="submission" date="2018-05" db="EMBL/GenBank/DDBJ databases">
        <authorList>
            <person name="Lanie J.A."/>
            <person name="Ng W.-L."/>
            <person name="Kazmierczak K.M."/>
            <person name="Andrzejewski T.M."/>
            <person name="Davidsen T.M."/>
            <person name="Wayne K.J."/>
            <person name="Tettelin H."/>
            <person name="Glass J.I."/>
            <person name="Rusch D."/>
            <person name="Podicherti R."/>
            <person name="Tsui H.-C.T."/>
            <person name="Winkler M.E."/>
        </authorList>
    </citation>
    <scope>NUCLEOTIDE SEQUENCE</scope>
</reference>
<gene>
    <name evidence="1" type="ORF">METZ01_LOCUS412980</name>
</gene>
<sequence length="31" mass="3575">NFITEIIDFLEGPKPDFDKNCGLCNLKKSKF</sequence>
<feature type="non-terminal residue" evidence="1">
    <location>
        <position position="1"/>
    </location>
</feature>
<dbReference type="AlphaFoldDB" id="A0A382WMF4"/>
<proteinExistence type="predicted"/>